<dbReference type="Pfam" id="PF13426">
    <property type="entry name" value="PAS_9"/>
    <property type="match status" value="1"/>
</dbReference>
<dbReference type="Pfam" id="PF07716">
    <property type="entry name" value="bZIP_2"/>
    <property type="match status" value="1"/>
</dbReference>
<feature type="domain" description="PAS" evidence="6">
    <location>
        <begin position="167"/>
        <end position="213"/>
    </location>
</feature>
<sequence>MSKEDSRLRIAEMSRPEESHDFSDDASSVDLNDPFDHEMGGMNDGCGESQNFDTGPIPLTSKEKRKERNKLLARKSRMKLKADLENLKAKLMYLMKENESLRSQLYRVSTPPVSAEALLHEDFILPENIESLVQQLLARTARGSAPPHRLKTVSFCISNAISPDMPLVYASPGFLKLTGYEMHEILGRNCRFLQGPRTDPTEVAKVSRALAEGRDYSTVLLNYRKDGRTFWNQILLSHVKDRAGRTFFVVGIQTQVKPVSMSGNFPSSSSNTSTAMEVDHPPAAGDHCLSSEIIMEASSGSGRTTGSGEDVFVVLHHLLSSTSTSPVLVPSAPSSSSCNQSVQQEKELQSSQITDSMQLS</sequence>
<dbReference type="InterPro" id="IPR035965">
    <property type="entry name" value="PAS-like_dom_sf"/>
</dbReference>
<protein>
    <submittedName>
        <fullName evidence="8">Aureochrome2-like protein</fullName>
    </submittedName>
</protein>
<gene>
    <name evidence="8" type="primary">OdAUREO2</name>
</gene>
<keyword evidence="2" id="KW-0288">FMN</keyword>
<feature type="coiled-coil region" evidence="4">
    <location>
        <begin position="70"/>
        <end position="104"/>
    </location>
</feature>
<dbReference type="Gene3D" id="3.30.450.20">
    <property type="entry name" value="PAS domain"/>
    <property type="match status" value="1"/>
</dbReference>
<dbReference type="Gene3D" id="1.20.5.170">
    <property type="match status" value="1"/>
</dbReference>
<feature type="region of interest" description="Disordered" evidence="5">
    <location>
        <begin position="1"/>
        <end position="65"/>
    </location>
</feature>
<dbReference type="PANTHER" id="PTHR47429">
    <property type="entry name" value="PROTEIN TWIN LOV 1"/>
    <property type="match status" value="1"/>
</dbReference>
<feature type="domain" description="BZIP" evidence="7">
    <location>
        <begin position="59"/>
        <end position="105"/>
    </location>
</feature>
<dbReference type="PROSITE" id="PS50217">
    <property type="entry name" value="BZIP"/>
    <property type="match status" value="1"/>
</dbReference>
<proteinExistence type="evidence at transcript level"/>
<name>C5NSW7_OCHDN</name>
<dbReference type="InterPro" id="IPR046347">
    <property type="entry name" value="bZIP_sf"/>
</dbReference>
<dbReference type="CDD" id="cd14809">
    <property type="entry name" value="bZIP_AUREO-like"/>
    <property type="match status" value="1"/>
</dbReference>
<evidence type="ECO:0000313" key="8">
    <source>
        <dbReference type="EMBL" id="BAH80323.1"/>
    </source>
</evidence>
<evidence type="ECO:0000256" key="4">
    <source>
        <dbReference type="SAM" id="Coils"/>
    </source>
</evidence>
<evidence type="ECO:0000256" key="2">
    <source>
        <dbReference type="ARBA" id="ARBA00022643"/>
    </source>
</evidence>
<feature type="region of interest" description="Disordered" evidence="5">
    <location>
        <begin position="326"/>
        <end position="360"/>
    </location>
</feature>
<feature type="compositionally biased region" description="Low complexity" evidence="5">
    <location>
        <begin position="326"/>
        <end position="337"/>
    </location>
</feature>
<dbReference type="AlphaFoldDB" id="C5NSW7"/>
<dbReference type="GO" id="GO:0005634">
    <property type="term" value="C:nucleus"/>
    <property type="evidence" value="ECO:0007669"/>
    <property type="project" value="TreeGrafter"/>
</dbReference>
<feature type="compositionally biased region" description="Basic and acidic residues" evidence="5">
    <location>
        <begin position="1"/>
        <end position="23"/>
    </location>
</feature>
<dbReference type="SUPFAM" id="SSF57959">
    <property type="entry name" value="Leucine zipper domain"/>
    <property type="match status" value="1"/>
</dbReference>
<dbReference type="InterPro" id="IPR000014">
    <property type="entry name" value="PAS"/>
</dbReference>
<evidence type="ECO:0000256" key="3">
    <source>
        <dbReference type="ARBA" id="ARBA00022991"/>
    </source>
</evidence>
<dbReference type="InterPro" id="IPR004827">
    <property type="entry name" value="bZIP"/>
</dbReference>
<evidence type="ECO:0000259" key="7">
    <source>
        <dbReference type="PROSITE" id="PS50217"/>
    </source>
</evidence>
<reference evidence="8" key="1">
    <citation type="journal article" date="2009" name="Planta">
        <title>Distribution and phylogeny of the blue light receptors aureochromes in eukaryotes.</title>
        <authorList>
            <person name="Ishikawa M."/>
            <person name="Takahashi F."/>
            <person name="Nozaki H."/>
            <person name="Nagasato C."/>
            <person name="Motomura T."/>
            <person name="Kataoka H."/>
        </authorList>
    </citation>
    <scope>NUCLEOTIDE SEQUENCE</scope>
    <source>
        <strain evidence="8">UTEX LB1298</strain>
    </source>
</reference>
<keyword evidence="4" id="KW-0175">Coiled coil</keyword>
<organism evidence="8">
    <name type="scientific">Ochromonas danica</name>
    <name type="common">Golden alga</name>
    <name type="synonym">Chlorochromonas danica</name>
    <dbReference type="NCBI Taxonomy" id="2986"/>
    <lineage>
        <taxon>Eukaryota</taxon>
        <taxon>Sar</taxon>
        <taxon>Stramenopiles</taxon>
        <taxon>Ochrophyta</taxon>
        <taxon>Chrysophyceae</taxon>
        <taxon>Chromulinales</taxon>
        <taxon>Chromulinaceae</taxon>
        <taxon>Ochromonas</taxon>
    </lineage>
</organism>
<dbReference type="PANTHER" id="PTHR47429:SF2">
    <property type="entry name" value="PROTEIN TWIN LOV 1"/>
    <property type="match status" value="1"/>
</dbReference>
<dbReference type="NCBIfam" id="TIGR00229">
    <property type="entry name" value="sensory_box"/>
    <property type="match status" value="1"/>
</dbReference>
<dbReference type="SUPFAM" id="SSF55785">
    <property type="entry name" value="PYP-like sensor domain (PAS domain)"/>
    <property type="match status" value="1"/>
</dbReference>
<keyword evidence="1" id="KW-0285">Flavoprotein</keyword>
<dbReference type="EMBL" id="AB499042">
    <property type="protein sequence ID" value="BAH80323.1"/>
    <property type="molecule type" value="mRNA"/>
</dbReference>
<evidence type="ECO:0000256" key="1">
    <source>
        <dbReference type="ARBA" id="ARBA00022630"/>
    </source>
</evidence>
<accession>C5NSW7</accession>
<keyword evidence="3" id="KW-0157">Chromophore</keyword>
<dbReference type="CDD" id="cd00130">
    <property type="entry name" value="PAS"/>
    <property type="match status" value="1"/>
</dbReference>
<feature type="compositionally biased region" description="Polar residues" evidence="5">
    <location>
        <begin position="338"/>
        <end position="360"/>
    </location>
</feature>
<dbReference type="SMART" id="SM00338">
    <property type="entry name" value="BRLZ"/>
    <property type="match status" value="1"/>
</dbReference>
<dbReference type="PROSITE" id="PS50112">
    <property type="entry name" value="PAS"/>
    <property type="match status" value="1"/>
</dbReference>
<dbReference type="GO" id="GO:0003700">
    <property type="term" value="F:DNA-binding transcription factor activity"/>
    <property type="evidence" value="ECO:0007669"/>
    <property type="project" value="InterPro"/>
</dbReference>
<evidence type="ECO:0000256" key="5">
    <source>
        <dbReference type="SAM" id="MobiDB-lite"/>
    </source>
</evidence>
<evidence type="ECO:0000259" key="6">
    <source>
        <dbReference type="PROSITE" id="PS50112"/>
    </source>
</evidence>